<organism evidence="1 2">
    <name type="scientific">Penicillium roqueforti (strain FM164)</name>
    <dbReference type="NCBI Taxonomy" id="1365484"/>
    <lineage>
        <taxon>Eukaryota</taxon>
        <taxon>Fungi</taxon>
        <taxon>Dikarya</taxon>
        <taxon>Ascomycota</taxon>
        <taxon>Pezizomycotina</taxon>
        <taxon>Eurotiomycetes</taxon>
        <taxon>Eurotiomycetidae</taxon>
        <taxon>Eurotiales</taxon>
        <taxon>Aspergillaceae</taxon>
        <taxon>Penicillium</taxon>
    </lineage>
</organism>
<gene>
    <name evidence="1" type="ORF">PROQFM164_S02g003022</name>
</gene>
<sequence>MLIFGPENRFKYYKTSFGCPALSHEMIKEFIRWYIGSTKGRLNENGRPTVRTV</sequence>
<protein>
    <submittedName>
        <fullName evidence="1">Genomic scaffold, ProqFM164S02</fullName>
    </submittedName>
</protein>
<dbReference type="STRING" id="1365484.W6QA42"/>
<dbReference type="EMBL" id="HG792016">
    <property type="protein sequence ID" value="CDM32871.1"/>
    <property type="molecule type" value="Genomic_DNA"/>
</dbReference>
<reference evidence="1" key="1">
    <citation type="journal article" date="2014" name="Nat. Commun.">
        <title>Multiple recent horizontal transfers of a large genomic region in cheese making fungi.</title>
        <authorList>
            <person name="Cheeseman K."/>
            <person name="Ropars J."/>
            <person name="Renault P."/>
            <person name="Dupont J."/>
            <person name="Gouzy J."/>
            <person name="Branca A."/>
            <person name="Abraham A.L."/>
            <person name="Ceppi M."/>
            <person name="Conseiller E."/>
            <person name="Debuchy R."/>
            <person name="Malagnac F."/>
            <person name="Goarin A."/>
            <person name="Silar P."/>
            <person name="Lacoste S."/>
            <person name="Sallet E."/>
            <person name="Bensimon A."/>
            <person name="Giraud T."/>
            <person name="Brygoo Y."/>
        </authorList>
    </citation>
    <scope>NUCLEOTIDE SEQUENCE [LARGE SCALE GENOMIC DNA]</scope>
    <source>
        <strain evidence="1">FM164</strain>
    </source>
</reference>
<accession>W6QA42</accession>
<proteinExistence type="predicted"/>
<dbReference type="Proteomes" id="UP000030686">
    <property type="component" value="Unassembled WGS sequence"/>
</dbReference>
<name>W6QA42_PENRF</name>
<keyword evidence="2" id="KW-1185">Reference proteome</keyword>
<dbReference type="AlphaFoldDB" id="W6QA42"/>
<evidence type="ECO:0000313" key="2">
    <source>
        <dbReference type="Proteomes" id="UP000030686"/>
    </source>
</evidence>
<dbReference type="OrthoDB" id="5400577at2759"/>
<evidence type="ECO:0000313" key="1">
    <source>
        <dbReference type="EMBL" id="CDM32871.1"/>
    </source>
</evidence>